<name>A0A8T2J6J4_9PIPI</name>
<dbReference type="Proteomes" id="UP000812440">
    <property type="component" value="Chromosome 3"/>
</dbReference>
<dbReference type="AlphaFoldDB" id="A0A8T2J6J4"/>
<gene>
    <name evidence="1" type="ORF">GDO86_006518</name>
</gene>
<protein>
    <submittedName>
        <fullName evidence="1">Uncharacterized protein</fullName>
    </submittedName>
</protein>
<dbReference type="EMBL" id="JAACNH010000006">
    <property type="protein sequence ID" value="KAG8440809.1"/>
    <property type="molecule type" value="Genomic_DNA"/>
</dbReference>
<evidence type="ECO:0000313" key="1">
    <source>
        <dbReference type="EMBL" id="KAG8440809.1"/>
    </source>
</evidence>
<accession>A0A8T2J6J4</accession>
<organism evidence="1 2">
    <name type="scientific">Hymenochirus boettgeri</name>
    <name type="common">Congo dwarf clawed frog</name>
    <dbReference type="NCBI Taxonomy" id="247094"/>
    <lineage>
        <taxon>Eukaryota</taxon>
        <taxon>Metazoa</taxon>
        <taxon>Chordata</taxon>
        <taxon>Craniata</taxon>
        <taxon>Vertebrata</taxon>
        <taxon>Euteleostomi</taxon>
        <taxon>Amphibia</taxon>
        <taxon>Batrachia</taxon>
        <taxon>Anura</taxon>
        <taxon>Pipoidea</taxon>
        <taxon>Pipidae</taxon>
        <taxon>Pipinae</taxon>
        <taxon>Hymenochirus</taxon>
    </lineage>
</organism>
<proteinExistence type="predicted"/>
<reference evidence="1" key="1">
    <citation type="thesis" date="2020" institute="ProQuest LLC" country="789 East Eisenhower Parkway, Ann Arbor, MI, USA">
        <title>Comparative Genomics and Chromosome Evolution.</title>
        <authorList>
            <person name="Mudd A.B."/>
        </authorList>
    </citation>
    <scope>NUCLEOTIDE SEQUENCE</scope>
    <source>
        <strain evidence="1">Female2</strain>
        <tissue evidence="1">Blood</tissue>
    </source>
</reference>
<keyword evidence="2" id="KW-1185">Reference proteome</keyword>
<sequence>MNSVAFSNTIWLSAYVLLNHTYIKWLTADFMIAILTKVYWVVYSSGGQPAGHLRQVEHPWFTETVSPLTA</sequence>
<comment type="caution">
    <text evidence="1">The sequence shown here is derived from an EMBL/GenBank/DDBJ whole genome shotgun (WGS) entry which is preliminary data.</text>
</comment>
<evidence type="ECO:0000313" key="2">
    <source>
        <dbReference type="Proteomes" id="UP000812440"/>
    </source>
</evidence>